<dbReference type="NCBIfam" id="TIGR04354">
    <property type="entry name" value="amphi-Trp"/>
    <property type="match status" value="1"/>
</dbReference>
<proteinExistence type="predicted"/>
<dbReference type="Pfam" id="PF20068">
    <property type="entry name" value="Amphi-Trp"/>
    <property type="match status" value="1"/>
</dbReference>
<dbReference type="Proteomes" id="UP000428328">
    <property type="component" value="Chromosome"/>
</dbReference>
<evidence type="ECO:0000313" key="4">
    <source>
        <dbReference type="Proteomes" id="UP000428328"/>
    </source>
</evidence>
<dbReference type="KEGG" id="psel:GM415_16175"/>
<protein>
    <submittedName>
        <fullName evidence="3">Amphi-Trp domain-containing protein</fullName>
    </submittedName>
</protein>
<dbReference type="RefSeq" id="WP_158950009.1">
    <property type="nucleotide sequence ID" value="NZ_CP046400.1"/>
</dbReference>
<evidence type="ECO:0000256" key="1">
    <source>
        <dbReference type="SAM" id="MobiDB-lite"/>
    </source>
</evidence>
<evidence type="ECO:0000259" key="2">
    <source>
        <dbReference type="Pfam" id="PF20068"/>
    </source>
</evidence>
<feature type="region of interest" description="Disordered" evidence="1">
    <location>
        <begin position="74"/>
        <end position="124"/>
    </location>
</feature>
<organism evidence="3 4">
    <name type="scientific">Pseudodesulfovibrio cashew</name>
    <dbReference type="NCBI Taxonomy" id="2678688"/>
    <lineage>
        <taxon>Bacteria</taxon>
        <taxon>Pseudomonadati</taxon>
        <taxon>Thermodesulfobacteriota</taxon>
        <taxon>Desulfovibrionia</taxon>
        <taxon>Desulfovibrionales</taxon>
        <taxon>Desulfovibrionaceae</taxon>
    </lineage>
</organism>
<dbReference type="AlphaFoldDB" id="A0A6I6JMW3"/>
<name>A0A6I6JMW3_9BACT</name>
<evidence type="ECO:0000313" key="3">
    <source>
        <dbReference type="EMBL" id="QGY41592.1"/>
    </source>
</evidence>
<accession>A0A6I6JMW3</accession>
<reference evidence="3 4" key="1">
    <citation type="submission" date="2019-11" db="EMBL/GenBank/DDBJ databases">
        <authorList>
            <person name="Zheng R.K."/>
            <person name="Sun C.M."/>
        </authorList>
    </citation>
    <scope>NUCLEOTIDE SEQUENCE [LARGE SCALE GENOMIC DNA]</scope>
    <source>
        <strain evidence="3 4">SRB007</strain>
    </source>
</reference>
<dbReference type="InterPro" id="IPR027598">
    <property type="entry name" value="Amphi-Trp_dom"/>
</dbReference>
<dbReference type="EMBL" id="CP046400">
    <property type="protein sequence ID" value="QGY41592.1"/>
    <property type="molecule type" value="Genomic_DNA"/>
</dbReference>
<feature type="domain" description="Amphi-Trp" evidence="2">
    <location>
        <begin position="7"/>
        <end position="85"/>
    </location>
</feature>
<gene>
    <name evidence="3" type="ORF">GM415_16175</name>
</gene>
<keyword evidence="4" id="KW-1185">Reference proteome</keyword>
<sequence>MGKHKVSIKKTLTPEQAAAYMKKLAEGLLDGKLVVEEEDRSVTLAPCGEINIEAKAKTKRGKQKFKLELTWATPEESEEETALAVKEASDLAEKAQAAPPAEKKVSPPAKDAPAPLSEPDDEKE</sequence>